<dbReference type="InterPro" id="IPR024607">
    <property type="entry name" value="Sulfatase_CS"/>
</dbReference>
<feature type="region of interest" description="Disordered" evidence="5">
    <location>
        <begin position="151"/>
        <end position="204"/>
    </location>
</feature>
<dbReference type="GO" id="GO:0004065">
    <property type="term" value="F:arylsulfatase activity"/>
    <property type="evidence" value="ECO:0007669"/>
    <property type="project" value="TreeGrafter"/>
</dbReference>
<proteinExistence type="inferred from homology"/>
<evidence type="ECO:0000256" key="1">
    <source>
        <dbReference type="ARBA" id="ARBA00008779"/>
    </source>
</evidence>
<dbReference type="PROSITE" id="PS00149">
    <property type="entry name" value="SULFATASE_2"/>
    <property type="match status" value="1"/>
</dbReference>
<evidence type="ECO:0000313" key="8">
    <source>
        <dbReference type="Proteomes" id="UP000306196"/>
    </source>
</evidence>
<dbReference type="PANTHER" id="PTHR42693:SF53">
    <property type="entry name" value="ENDO-4-O-SULFATASE"/>
    <property type="match status" value="1"/>
</dbReference>
<dbReference type="Gene3D" id="3.40.720.10">
    <property type="entry name" value="Alkaline Phosphatase, subunit A"/>
    <property type="match status" value="1"/>
</dbReference>
<dbReference type="InterPro" id="IPR017850">
    <property type="entry name" value="Alkaline_phosphatase_core_sf"/>
</dbReference>
<dbReference type="AlphaFoldDB" id="A0A5R8KKS5"/>
<evidence type="ECO:0000256" key="2">
    <source>
        <dbReference type="ARBA" id="ARBA00022723"/>
    </source>
</evidence>
<comment type="similarity">
    <text evidence="1">Belongs to the sulfatase family.</text>
</comment>
<dbReference type="GO" id="GO:0046872">
    <property type="term" value="F:metal ion binding"/>
    <property type="evidence" value="ECO:0007669"/>
    <property type="project" value="UniProtKB-KW"/>
</dbReference>
<comment type="caution">
    <text evidence="7">The sequence shown here is derived from an EMBL/GenBank/DDBJ whole genome shotgun (WGS) entry which is preliminary data.</text>
</comment>
<accession>A0A5R8KKS5</accession>
<protein>
    <submittedName>
        <fullName evidence="7">Sulfatase</fullName>
    </submittedName>
</protein>
<evidence type="ECO:0000256" key="3">
    <source>
        <dbReference type="ARBA" id="ARBA00022801"/>
    </source>
</evidence>
<evidence type="ECO:0000313" key="7">
    <source>
        <dbReference type="EMBL" id="TLD72867.1"/>
    </source>
</evidence>
<dbReference type="CDD" id="cd16026">
    <property type="entry name" value="GALNS_like"/>
    <property type="match status" value="1"/>
</dbReference>
<evidence type="ECO:0000256" key="4">
    <source>
        <dbReference type="ARBA" id="ARBA00022837"/>
    </source>
</evidence>
<organism evidence="7 8">
    <name type="scientific">Phragmitibacter flavus</name>
    <dbReference type="NCBI Taxonomy" id="2576071"/>
    <lineage>
        <taxon>Bacteria</taxon>
        <taxon>Pseudomonadati</taxon>
        <taxon>Verrucomicrobiota</taxon>
        <taxon>Verrucomicrobiia</taxon>
        <taxon>Verrucomicrobiales</taxon>
        <taxon>Verrucomicrobiaceae</taxon>
        <taxon>Phragmitibacter</taxon>
    </lineage>
</organism>
<name>A0A5R8KKS5_9BACT</name>
<keyword evidence="8" id="KW-1185">Reference proteome</keyword>
<sequence>MLVLLLNAALISTGGAAEQKPNIIVINIDDLGYADIGPFGSTTKTPHLDRMAAEGRKLMSHYAAPVCSPSRAALMTGCYPKRALPIPHVLFPAAAVGLHPDEVTMADVLKEAGYATACIGKWHLGDQPEFLPTRQGFDYFYGIPYSNDMGTVADGAKNNPGEPPPKPRARPRPKQNPNPNQSPNLNVPPRKDDETGIKATAQPPLPLLRNEQVINRVKAEQQYELTLDYTMEAREFIEQNKDRPFFLYLPHSAVHFPIYPREEFAGKSPNGAIGDWAMEVDWSVGQVLDLLRELKLDQKTLVIFTSDNGGSVRHGSKNGPLRGGKAETWEGGMRVGTIAWWPGKIPAGTSTDEITSMMDLLPTVARLGGVELSADRKIDGVDIWPVLAGTVDGKAPRDHFFYYRGFRMEAVRFGPWKLHLDKKQLYHLGDDLGEQNDVYGQHPEVVEKLQQLALTMEDDLGLDGVGPGCRPLGRVVKPLPLIDLEGVVREGMTMGVNAVRFE</sequence>
<dbReference type="InterPro" id="IPR000917">
    <property type="entry name" value="Sulfatase_N"/>
</dbReference>
<keyword evidence="3" id="KW-0378">Hydrolase</keyword>
<dbReference type="Gene3D" id="3.30.1120.10">
    <property type="match status" value="1"/>
</dbReference>
<dbReference type="Proteomes" id="UP000306196">
    <property type="component" value="Unassembled WGS sequence"/>
</dbReference>
<keyword evidence="4" id="KW-0106">Calcium</keyword>
<gene>
    <name evidence="7" type="ORF">FEM03_00955</name>
</gene>
<dbReference type="PANTHER" id="PTHR42693">
    <property type="entry name" value="ARYLSULFATASE FAMILY MEMBER"/>
    <property type="match status" value="1"/>
</dbReference>
<dbReference type="Pfam" id="PF00884">
    <property type="entry name" value="Sulfatase"/>
    <property type="match status" value="1"/>
</dbReference>
<dbReference type="SUPFAM" id="SSF53649">
    <property type="entry name" value="Alkaline phosphatase-like"/>
    <property type="match status" value="1"/>
</dbReference>
<dbReference type="PROSITE" id="PS00523">
    <property type="entry name" value="SULFATASE_1"/>
    <property type="match status" value="1"/>
</dbReference>
<dbReference type="OrthoDB" id="9762324at2"/>
<keyword evidence="2" id="KW-0479">Metal-binding</keyword>
<feature type="domain" description="Sulfatase N-terminal" evidence="6">
    <location>
        <begin position="21"/>
        <end position="370"/>
    </location>
</feature>
<evidence type="ECO:0000256" key="5">
    <source>
        <dbReference type="SAM" id="MobiDB-lite"/>
    </source>
</evidence>
<reference evidence="7 8" key="1">
    <citation type="submission" date="2019-05" db="EMBL/GenBank/DDBJ databases">
        <title>Verrucobacter flavum gen. nov., sp. nov. a new member of the family Verrucomicrobiaceae.</title>
        <authorList>
            <person name="Szuroczki S."/>
            <person name="Abbaszade G."/>
            <person name="Szabo A."/>
            <person name="Felfoldi T."/>
            <person name="Schumann P."/>
            <person name="Boka K."/>
            <person name="Keki Z."/>
            <person name="Toumi M."/>
            <person name="Toth E."/>
        </authorList>
    </citation>
    <scope>NUCLEOTIDE SEQUENCE [LARGE SCALE GENOMIC DNA]</scope>
    <source>
        <strain evidence="7 8">MG-N-17</strain>
    </source>
</reference>
<evidence type="ECO:0000259" key="6">
    <source>
        <dbReference type="Pfam" id="PF00884"/>
    </source>
</evidence>
<dbReference type="EMBL" id="VAUV01000001">
    <property type="protein sequence ID" value="TLD72867.1"/>
    <property type="molecule type" value="Genomic_DNA"/>
</dbReference>
<feature type="compositionally biased region" description="Low complexity" evidence="5">
    <location>
        <begin position="175"/>
        <end position="188"/>
    </location>
</feature>
<dbReference type="InterPro" id="IPR050738">
    <property type="entry name" value="Sulfatase"/>
</dbReference>